<protein>
    <submittedName>
        <fullName evidence="1">Uncharacterized protein</fullName>
    </submittedName>
</protein>
<sequence length="89" mass="9796">MDLQLCVCRCLRTRCEAWWAGHWAQSAHMFSACERDRGKCRVVNATDLGVAFTLPLVGGLRLHGYRVSLAERSADVGLGKATVACVAFR</sequence>
<evidence type="ECO:0000313" key="2">
    <source>
        <dbReference type="Proteomes" id="UP000652761"/>
    </source>
</evidence>
<reference evidence="1" key="1">
    <citation type="submission" date="2017-07" db="EMBL/GenBank/DDBJ databases">
        <title>Taro Niue Genome Assembly and Annotation.</title>
        <authorList>
            <person name="Atibalentja N."/>
            <person name="Keating K."/>
            <person name="Fields C.J."/>
        </authorList>
    </citation>
    <scope>NUCLEOTIDE SEQUENCE</scope>
    <source>
        <strain evidence="1">Niue_2</strain>
        <tissue evidence="1">Leaf</tissue>
    </source>
</reference>
<accession>A0A843VHI7</accession>
<organism evidence="1 2">
    <name type="scientific">Colocasia esculenta</name>
    <name type="common">Wild taro</name>
    <name type="synonym">Arum esculentum</name>
    <dbReference type="NCBI Taxonomy" id="4460"/>
    <lineage>
        <taxon>Eukaryota</taxon>
        <taxon>Viridiplantae</taxon>
        <taxon>Streptophyta</taxon>
        <taxon>Embryophyta</taxon>
        <taxon>Tracheophyta</taxon>
        <taxon>Spermatophyta</taxon>
        <taxon>Magnoliopsida</taxon>
        <taxon>Liliopsida</taxon>
        <taxon>Araceae</taxon>
        <taxon>Aroideae</taxon>
        <taxon>Colocasieae</taxon>
        <taxon>Colocasia</taxon>
    </lineage>
</organism>
<proteinExistence type="predicted"/>
<name>A0A843VHI7_COLES</name>
<evidence type="ECO:0000313" key="1">
    <source>
        <dbReference type="EMBL" id="MQL93130.1"/>
    </source>
</evidence>
<dbReference type="Proteomes" id="UP000652761">
    <property type="component" value="Unassembled WGS sequence"/>
</dbReference>
<comment type="caution">
    <text evidence="1">The sequence shown here is derived from an EMBL/GenBank/DDBJ whole genome shotgun (WGS) entry which is preliminary data.</text>
</comment>
<keyword evidence="2" id="KW-1185">Reference proteome</keyword>
<dbReference type="AlphaFoldDB" id="A0A843VHI7"/>
<dbReference type="EMBL" id="NMUH01001520">
    <property type="protein sequence ID" value="MQL93130.1"/>
    <property type="molecule type" value="Genomic_DNA"/>
</dbReference>
<gene>
    <name evidence="1" type="ORF">Taro_025765</name>
</gene>